<protein>
    <submittedName>
        <fullName evidence="5">Leucine-rich repeat-containing protein 47</fullName>
    </submittedName>
</protein>
<dbReference type="Pfam" id="PF00560">
    <property type="entry name" value="LRR_1"/>
    <property type="match status" value="1"/>
</dbReference>
<accession>A0A482VHQ8</accession>
<dbReference type="SMART" id="SM00873">
    <property type="entry name" value="B3_4"/>
    <property type="match status" value="1"/>
</dbReference>
<dbReference type="EMBL" id="QDEB01099912">
    <property type="protein sequence ID" value="RZC32136.1"/>
    <property type="molecule type" value="Genomic_DNA"/>
</dbReference>
<dbReference type="GO" id="GO:0004826">
    <property type="term" value="F:phenylalanine-tRNA ligase activity"/>
    <property type="evidence" value="ECO:0007669"/>
    <property type="project" value="InterPro"/>
</dbReference>
<organism evidence="5 6">
    <name type="scientific">Asbolus verrucosus</name>
    <name type="common">Desert ironclad beetle</name>
    <dbReference type="NCBI Taxonomy" id="1661398"/>
    <lineage>
        <taxon>Eukaryota</taxon>
        <taxon>Metazoa</taxon>
        <taxon>Ecdysozoa</taxon>
        <taxon>Arthropoda</taxon>
        <taxon>Hexapoda</taxon>
        <taxon>Insecta</taxon>
        <taxon>Pterygota</taxon>
        <taxon>Neoptera</taxon>
        <taxon>Endopterygota</taxon>
        <taxon>Coleoptera</taxon>
        <taxon>Polyphaga</taxon>
        <taxon>Cucujiformia</taxon>
        <taxon>Tenebrionidae</taxon>
        <taxon>Pimeliinae</taxon>
        <taxon>Asbolus</taxon>
    </lineage>
</organism>
<dbReference type="SUPFAM" id="SSF52058">
    <property type="entry name" value="L domain-like"/>
    <property type="match status" value="1"/>
</dbReference>
<dbReference type="SMART" id="SM00369">
    <property type="entry name" value="LRR_TYP"/>
    <property type="match status" value="6"/>
</dbReference>
<reference evidence="5 6" key="1">
    <citation type="submission" date="2017-03" db="EMBL/GenBank/DDBJ databases">
        <title>Genome of the blue death feigning beetle - Asbolus verrucosus.</title>
        <authorList>
            <person name="Rider S.D."/>
        </authorList>
    </citation>
    <scope>NUCLEOTIDE SEQUENCE [LARGE SCALE GENOMIC DNA]</scope>
    <source>
        <strain evidence="5">Butters</strain>
        <tissue evidence="5">Head and leg muscle</tissue>
    </source>
</reference>
<dbReference type="Gene3D" id="3.80.10.10">
    <property type="entry name" value="Ribonuclease Inhibitor"/>
    <property type="match status" value="2"/>
</dbReference>
<dbReference type="InterPro" id="IPR005146">
    <property type="entry name" value="B3/B4_tRNA-bd"/>
</dbReference>
<dbReference type="PANTHER" id="PTHR10947:SF3">
    <property type="entry name" value="LEUCINE-RICH REPEAT-CONTAINING PROTEIN 47"/>
    <property type="match status" value="1"/>
</dbReference>
<dbReference type="Pfam" id="PF13855">
    <property type="entry name" value="LRR_8"/>
    <property type="match status" value="1"/>
</dbReference>
<proteinExistence type="predicted"/>
<comment type="caution">
    <text evidence="5">The sequence shown here is derived from an EMBL/GenBank/DDBJ whole genome shotgun (WGS) entry which is preliminary data.</text>
</comment>
<evidence type="ECO:0000313" key="6">
    <source>
        <dbReference type="Proteomes" id="UP000292052"/>
    </source>
</evidence>
<dbReference type="Gene3D" id="3.50.40.10">
    <property type="entry name" value="Phenylalanyl-trna Synthetase, Chain B, domain 3"/>
    <property type="match status" value="1"/>
</dbReference>
<dbReference type="STRING" id="1661398.A0A482VHQ8"/>
<dbReference type="Proteomes" id="UP000292052">
    <property type="component" value="Unassembled WGS sequence"/>
</dbReference>
<dbReference type="OrthoDB" id="67933at2759"/>
<evidence type="ECO:0000259" key="4">
    <source>
        <dbReference type="SMART" id="SM00873"/>
    </source>
</evidence>
<gene>
    <name evidence="5" type="ORF">BDFB_000956</name>
</gene>
<sequence length="523" mass="58955">MWPEVERAKAENRHELVLGGHEIAKRVDEAGLDGSIFQLTSLNYLDIHDTSLKTIPDDVSKLAHLQSLVLHSNKLEVANANIAKLDKLRLLDMSRNQLKQVPEEVDGLVNVVTLNFNYNLLEAFPKLVTTRKLTVLDLSHNKLKLFPDVCHAELANLAELKLSENEIQVIPPEINHLPTMKVLELGRNKIKTVPGELADCTKLKVLDLKNNPISDRRLLKLIDQCRTKQIVDYVKAHCPKTSTQPPPNLGKKSKQKSESSDSEESDFKHVIRVHYAKDNLKIVVNDSVKTVREFLAACLVDNVSFTEETFRKFIQIQNKLHETVCSKRNSSTIATHDFNKLVGRILTSDFVLTVNFQPPGDLTYTTLPPNELVIKPLNRAAAMTGSELFARLQAEANNLRKEKKRSTYSGIHKYLYLIEGHPKYPCLLNSEGAVVSFPPITNSEVTKIDLQTKRMLIEVTSSVSLHLCKTAIESLLKEMVSLLEQDLELTQVRTTDREGNLKVVYPSKTDLNFQGGDIKVVRD</sequence>
<dbReference type="InterPro" id="IPR001611">
    <property type="entry name" value="Leu-rich_rpt"/>
</dbReference>
<dbReference type="PROSITE" id="PS51450">
    <property type="entry name" value="LRR"/>
    <property type="match status" value="2"/>
</dbReference>
<keyword evidence="1" id="KW-0433">Leucine-rich repeat</keyword>
<evidence type="ECO:0000256" key="2">
    <source>
        <dbReference type="ARBA" id="ARBA00022737"/>
    </source>
</evidence>
<evidence type="ECO:0000256" key="3">
    <source>
        <dbReference type="SAM" id="MobiDB-lite"/>
    </source>
</evidence>
<dbReference type="PANTHER" id="PTHR10947">
    <property type="entry name" value="PHENYLALANYL-TRNA SYNTHETASE BETA CHAIN AND LEUCINE-RICH REPEAT-CONTAINING PROTEIN 47"/>
    <property type="match status" value="1"/>
</dbReference>
<keyword evidence="6" id="KW-1185">Reference proteome</keyword>
<dbReference type="InterPro" id="IPR020825">
    <property type="entry name" value="Phe-tRNA_synthase-like_B3/B4"/>
</dbReference>
<evidence type="ECO:0000256" key="1">
    <source>
        <dbReference type="ARBA" id="ARBA00022614"/>
    </source>
</evidence>
<feature type="compositionally biased region" description="Basic and acidic residues" evidence="3">
    <location>
        <begin position="255"/>
        <end position="265"/>
    </location>
</feature>
<feature type="region of interest" description="Disordered" evidence="3">
    <location>
        <begin position="237"/>
        <end position="265"/>
    </location>
</feature>
<dbReference type="GO" id="GO:0006432">
    <property type="term" value="P:phenylalanyl-tRNA aminoacylation"/>
    <property type="evidence" value="ECO:0007669"/>
    <property type="project" value="InterPro"/>
</dbReference>
<dbReference type="AlphaFoldDB" id="A0A482VHQ8"/>
<dbReference type="InterPro" id="IPR032675">
    <property type="entry name" value="LRR_dom_sf"/>
</dbReference>
<evidence type="ECO:0000313" key="5">
    <source>
        <dbReference type="EMBL" id="RZC32136.1"/>
    </source>
</evidence>
<feature type="domain" description="B3/B4 tRNA-binding" evidence="4">
    <location>
        <begin position="291"/>
        <end position="484"/>
    </location>
</feature>
<name>A0A482VHQ8_ASBVE</name>
<dbReference type="GO" id="GO:0003723">
    <property type="term" value="F:RNA binding"/>
    <property type="evidence" value="ECO:0007669"/>
    <property type="project" value="InterPro"/>
</dbReference>
<dbReference type="InterPro" id="IPR045060">
    <property type="entry name" value="Phe-tRNA-ligase_IIc_bsu"/>
</dbReference>
<keyword evidence="2" id="KW-0677">Repeat</keyword>
<dbReference type="InterPro" id="IPR003591">
    <property type="entry name" value="Leu-rich_rpt_typical-subtyp"/>
</dbReference>